<reference evidence="4" key="2">
    <citation type="submission" date="2023-04" db="EMBL/GenBank/DDBJ databases">
        <title>Genome dynamics across the evolutionary transition to endosymbiosis.</title>
        <authorList>
            <person name="Siozios S."/>
            <person name="Nadal-Jimenez P."/>
            <person name="Azagi T."/>
            <person name="Sprong H."/>
            <person name="Frost C.L."/>
            <person name="Parratt S.R."/>
            <person name="Taylor G."/>
            <person name="Brettell L."/>
            <person name="Lew K.C."/>
            <person name="Croft L."/>
            <person name="King K.C."/>
            <person name="Brockhurst M.A."/>
            <person name="Hypsa V."/>
            <person name="Novakova E."/>
            <person name="Darby A.C."/>
            <person name="Hurst G.D.D."/>
        </authorList>
    </citation>
    <scope>NUCLEOTIDE SEQUENCE</scope>
    <source>
        <strain evidence="4">ANv_CAN</strain>
    </source>
</reference>
<dbReference type="EC" id="3.5.1.100" evidence="3"/>
<dbReference type="KEGG" id="ans:ArsFIN_02860"/>
<dbReference type="GeneID" id="96875593"/>
<dbReference type="RefSeq" id="WP_026823222.1">
    <property type="nucleotide sequence ID" value="NZ_CP038613.1"/>
</dbReference>
<accession>A0A4P7KWG0</accession>
<feature type="domain" description="CN hydrolase" evidence="2">
    <location>
        <begin position="2"/>
        <end position="243"/>
    </location>
</feature>
<evidence type="ECO:0000256" key="1">
    <source>
        <dbReference type="ARBA" id="ARBA00022801"/>
    </source>
</evidence>
<dbReference type="PROSITE" id="PS50263">
    <property type="entry name" value="CN_HYDROLASE"/>
    <property type="match status" value="1"/>
</dbReference>
<name>A0A4P7KWG0_9GAMM</name>
<dbReference type="Gene3D" id="3.60.110.10">
    <property type="entry name" value="Carbon-nitrogen hydrolase"/>
    <property type="match status" value="1"/>
</dbReference>
<proteinExistence type="predicted"/>
<dbReference type="SUPFAM" id="SSF56317">
    <property type="entry name" value="Carbon-nitrogen hydrolase"/>
    <property type="match status" value="1"/>
</dbReference>
<dbReference type="PANTHER" id="PTHR43674:SF12">
    <property type="entry name" value="NITRILASE C965.09-RELATED"/>
    <property type="match status" value="1"/>
</dbReference>
<evidence type="ECO:0000313" key="5">
    <source>
        <dbReference type="Proteomes" id="UP000295134"/>
    </source>
</evidence>
<evidence type="ECO:0000313" key="6">
    <source>
        <dbReference type="Proteomes" id="UP001177592"/>
    </source>
</evidence>
<dbReference type="InterPro" id="IPR003010">
    <property type="entry name" value="C-N_Hydrolase"/>
</dbReference>
<dbReference type="Pfam" id="PF00795">
    <property type="entry name" value="CN_hydrolase"/>
    <property type="match status" value="1"/>
</dbReference>
<dbReference type="GO" id="GO:0016811">
    <property type="term" value="F:hydrolase activity, acting on carbon-nitrogen (but not peptide) bonds, in linear amides"/>
    <property type="evidence" value="ECO:0007669"/>
    <property type="project" value="TreeGrafter"/>
</dbReference>
<dbReference type="EMBL" id="CP038613">
    <property type="protein sequence ID" value="QBY41758.1"/>
    <property type="molecule type" value="Genomic_DNA"/>
</dbReference>
<gene>
    <name evidence="3" type="primary">ramA_1</name>
    <name evidence="3" type="ORF">ArsFIN_02860</name>
    <name evidence="4" type="ORF">QE258_00685</name>
</gene>
<reference evidence="3 5" key="1">
    <citation type="submission" date="2019-03" db="EMBL/GenBank/DDBJ databases">
        <title>Long-read sequencing reveals hyperdense prophage content in a complex bacterial symbiont genome.</title>
        <authorList>
            <person name="Frost C.L."/>
            <person name="Siozios S."/>
            <person name="Nadal-Jimenez P."/>
            <person name="Brockhurst M.A."/>
            <person name="King K.C."/>
            <person name="Darby A.C."/>
            <person name="Hurst G.D.D."/>
        </authorList>
    </citation>
    <scope>NUCLEOTIDE SEQUENCE [LARGE SCALE GENOMIC DNA]</scope>
    <source>
        <strain evidence="3 5">FIN</strain>
    </source>
</reference>
<organism evidence="3 5">
    <name type="scientific">Arsenophonus nasoniae</name>
    <name type="common">son-killer infecting Nasonia vitripennis</name>
    <dbReference type="NCBI Taxonomy" id="638"/>
    <lineage>
        <taxon>Bacteria</taxon>
        <taxon>Pseudomonadati</taxon>
        <taxon>Pseudomonadota</taxon>
        <taxon>Gammaproteobacteria</taxon>
        <taxon>Enterobacterales</taxon>
        <taxon>Morganellaceae</taxon>
        <taxon>Arsenophonus</taxon>
    </lineage>
</organism>
<dbReference type="EMBL" id="CP123523">
    <property type="protein sequence ID" value="WGM05941.1"/>
    <property type="molecule type" value="Genomic_DNA"/>
</dbReference>
<dbReference type="InterPro" id="IPR036526">
    <property type="entry name" value="C-N_Hydrolase_sf"/>
</dbReference>
<keyword evidence="6" id="KW-1185">Reference proteome</keyword>
<dbReference type="AlphaFoldDB" id="A0A4P7KWG0"/>
<keyword evidence="1 3" id="KW-0378">Hydrolase</keyword>
<dbReference type="Proteomes" id="UP000295134">
    <property type="component" value="Chromosome"/>
</dbReference>
<protein>
    <submittedName>
        <fullName evidence="3">(R)-stereoselective amidase</fullName>
        <ecNumber evidence="3">3.5.1.100</ecNumber>
    </submittedName>
    <submittedName>
        <fullName evidence="4">Nitrilase-related carbon-nitrogen hydrolase</fullName>
    </submittedName>
</protein>
<dbReference type="InterPro" id="IPR050345">
    <property type="entry name" value="Aliph_Amidase/BUP"/>
</dbReference>
<evidence type="ECO:0000313" key="4">
    <source>
        <dbReference type="EMBL" id="WGM05941.1"/>
    </source>
</evidence>
<dbReference type="PANTHER" id="PTHR43674">
    <property type="entry name" value="NITRILASE C965.09-RELATED"/>
    <property type="match status" value="1"/>
</dbReference>
<dbReference type="Proteomes" id="UP001177592">
    <property type="component" value="Chromosome"/>
</dbReference>
<evidence type="ECO:0000313" key="3">
    <source>
        <dbReference type="EMBL" id="QBY41758.1"/>
    </source>
</evidence>
<sequence>MIKVSIAQTDAILGDKEKNLQCLENYCYRAKENDGQIICFPELATTGYSPSLLGEQYYSLSETENEQTDKLFSQLSSKLNLVIICGFIERDDTTGKIYNSAGIWIPNRENWLAVYRKMHLFDNEKRWFTPGDSLPVFDIGICRIGIMICYDAGFPEVARILATKQADILFMPSAWSKQDKDIWYINTPCRALENTTHLVAVNRWGNKGDINLFGGSRIIDPRGRVIANASEKAEDTLCYEIDLTMQKEIRKSLKYLTDKKPSYMPYL</sequence>
<evidence type="ECO:0000259" key="2">
    <source>
        <dbReference type="PROSITE" id="PS50263"/>
    </source>
</evidence>